<evidence type="ECO:0000313" key="1">
    <source>
        <dbReference type="EMBL" id="KAK7306672.1"/>
    </source>
</evidence>
<keyword evidence="2" id="KW-1185">Reference proteome</keyword>
<dbReference type="Proteomes" id="UP001367508">
    <property type="component" value="Unassembled WGS sequence"/>
</dbReference>
<comment type="caution">
    <text evidence="1">The sequence shown here is derived from an EMBL/GenBank/DDBJ whole genome shotgun (WGS) entry which is preliminary data.</text>
</comment>
<protein>
    <submittedName>
        <fullName evidence="1">Uncharacterized protein</fullName>
    </submittedName>
</protein>
<dbReference type="AlphaFoldDB" id="A0AAN9JX15"/>
<sequence>MMEIDLGLRFIKGQANLNAWLKPDHCYLGLTQSLAPLLNVISSLLGLVLFRLHWNWDCVYGSLCGHYHPQDPLDQITTYAFQKEIRGVYWA</sequence>
<evidence type="ECO:0000313" key="2">
    <source>
        <dbReference type="Proteomes" id="UP001367508"/>
    </source>
</evidence>
<name>A0AAN9JX15_CANGL</name>
<accession>A0AAN9JX15</accession>
<proteinExistence type="predicted"/>
<reference evidence="1 2" key="1">
    <citation type="submission" date="2024-01" db="EMBL/GenBank/DDBJ databases">
        <title>The genomes of 5 underutilized Papilionoideae crops provide insights into root nodulation and disease resistanc.</title>
        <authorList>
            <person name="Jiang F."/>
        </authorList>
    </citation>
    <scope>NUCLEOTIDE SEQUENCE [LARGE SCALE GENOMIC DNA]</scope>
    <source>
        <strain evidence="1">LVBAO_FW01</strain>
        <tissue evidence="1">Leaves</tissue>
    </source>
</reference>
<dbReference type="EMBL" id="JAYMYQ010000011">
    <property type="protein sequence ID" value="KAK7306672.1"/>
    <property type="molecule type" value="Genomic_DNA"/>
</dbReference>
<organism evidence="1 2">
    <name type="scientific">Canavalia gladiata</name>
    <name type="common">Sword bean</name>
    <name type="synonym">Dolichos gladiatus</name>
    <dbReference type="NCBI Taxonomy" id="3824"/>
    <lineage>
        <taxon>Eukaryota</taxon>
        <taxon>Viridiplantae</taxon>
        <taxon>Streptophyta</taxon>
        <taxon>Embryophyta</taxon>
        <taxon>Tracheophyta</taxon>
        <taxon>Spermatophyta</taxon>
        <taxon>Magnoliopsida</taxon>
        <taxon>eudicotyledons</taxon>
        <taxon>Gunneridae</taxon>
        <taxon>Pentapetalae</taxon>
        <taxon>rosids</taxon>
        <taxon>fabids</taxon>
        <taxon>Fabales</taxon>
        <taxon>Fabaceae</taxon>
        <taxon>Papilionoideae</taxon>
        <taxon>50 kb inversion clade</taxon>
        <taxon>NPAAA clade</taxon>
        <taxon>indigoferoid/millettioid clade</taxon>
        <taxon>Phaseoleae</taxon>
        <taxon>Canavalia</taxon>
    </lineage>
</organism>
<gene>
    <name evidence="1" type="ORF">VNO77_44624</name>
</gene>